<feature type="domain" description="SnoaL-like" evidence="1">
    <location>
        <begin position="12"/>
        <end position="119"/>
    </location>
</feature>
<keyword evidence="2" id="KW-0413">Isomerase</keyword>
<reference evidence="3" key="1">
    <citation type="submission" date="2016-08" db="EMBL/GenBank/DDBJ databases">
        <authorList>
            <person name="Merda D."/>
            <person name="Briand M."/>
            <person name="Taghouti G."/>
            <person name="Carrere S."/>
            <person name="Gouzy J."/>
            <person name="Portier P."/>
            <person name="Jacques M.-A."/>
            <person name="Fischer-Le Saux M."/>
        </authorList>
    </citation>
    <scope>NUCLEOTIDE SEQUENCE [LARGE SCALE GENOMIC DNA]</scope>
    <source>
        <strain evidence="3">CFBP1156</strain>
    </source>
</reference>
<name>A0A2S7EYE5_9XANT</name>
<gene>
    <name evidence="2" type="ORF">XhyaCFBP1156_07920</name>
</gene>
<dbReference type="InterPro" id="IPR037401">
    <property type="entry name" value="SnoaL-like"/>
</dbReference>
<dbReference type="Pfam" id="PF12680">
    <property type="entry name" value="SnoaL_2"/>
    <property type="match status" value="1"/>
</dbReference>
<dbReference type="GO" id="GO:0016853">
    <property type="term" value="F:isomerase activity"/>
    <property type="evidence" value="ECO:0007669"/>
    <property type="project" value="UniProtKB-KW"/>
</dbReference>
<evidence type="ECO:0000259" key="1">
    <source>
        <dbReference type="Pfam" id="PF12680"/>
    </source>
</evidence>
<comment type="caution">
    <text evidence="2">The sequence shown here is derived from an EMBL/GenBank/DDBJ whole genome shotgun (WGS) entry which is preliminary data.</text>
</comment>
<sequence>MSVQKNLDIANQFLARLGSGASPEEIAKLFSADLDWHIPGDSGVLPWVGRKTGRAAVADFVRESSQMIERLSLDIHDVMAGEQRAIIFGELATRILSTGNTIETAYAIVLTIVGDEITRFLMLEDSFATSAAAQG</sequence>
<organism evidence="2 3">
    <name type="scientific">Xanthomonas hyacinthi</name>
    <dbReference type="NCBI Taxonomy" id="56455"/>
    <lineage>
        <taxon>Bacteria</taxon>
        <taxon>Pseudomonadati</taxon>
        <taxon>Pseudomonadota</taxon>
        <taxon>Gammaproteobacteria</taxon>
        <taxon>Lysobacterales</taxon>
        <taxon>Lysobacteraceae</taxon>
        <taxon>Xanthomonas</taxon>
    </lineage>
</organism>
<dbReference type="OrthoDB" id="6657864at2"/>
<proteinExistence type="predicted"/>
<dbReference type="SUPFAM" id="SSF54427">
    <property type="entry name" value="NTF2-like"/>
    <property type="match status" value="1"/>
</dbReference>
<evidence type="ECO:0000313" key="3">
    <source>
        <dbReference type="Proteomes" id="UP000238261"/>
    </source>
</evidence>
<dbReference type="RefSeq" id="WP_104558360.1">
    <property type="nucleotide sequence ID" value="NZ_CP043476.1"/>
</dbReference>
<keyword evidence="3" id="KW-1185">Reference proteome</keyword>
<dbReference type="Proteomes" id="UP000238261">
    <property type="component" value="Unassembled WGS sequence"/>
</dbReference>
<accession>A0A2S7EYE5</accession>
<protein>
    <submittedName>
        <fullName evidence="2">Ketosteroid isomerase</fullName>
    </submittedName>
</protein>
<dbReference type="EMBL" id="MDEG01000005">
    <property type="protein sequence ID" value="PPU98135.1"/>
    <property type="molecule type" value="Genomic_DNA"/>
</dbReference>
<dbReference type="AlphaFoldDB" id="A0A2S7EYE5"/>
<dbReference type="InterPro" id="IPR032710">
    <property type="entry name" value="NTF2-like_dom_sf"/>
</dbReference>
<dbReference type="Gene3D" id="3.10.450.50">
    <property type="match status" value="1"/>
</dbReference>
<evidence type="ECO:0000313" key="2">
    <source>
        <dbReference type="EMBL" id="PPU98135.1"/>
    </source>
</evidence>